<dbReference type="PANTHER" id="PTHR46211:SF14">
    <property type="entry name" value="GLYCEROPHOSPHODIESTER PHOSPHODIESTERASE"/>
    <property type="match status" value="1"/>
</dbReference>
<protein>
    <submittedName>
        <fullName evidence="2">Glycerophosphodiester phosphodiesterase family protein</fullName>
    </submittedName>
</protein>
<evidence type="ECO:0000259" key="1">
    <source>
        <dbReference type="PROSITE" id="PS51704"/>
    </source>
</evidence>
<dbReference type="Gene3D" id="3.20.20.190">
    <property type="entry name" value="Phosphatidylinositol (PI) phosphodiesterase"/>
    <property type="match status" value="1"/>
</dbReference>
<reference evidence="2" key="1">
    <citation type="submission" date="2022-09" db="EMBL/GenBank/DDBJ databases">
        <title>Comparative genomics and taxonomic characterization of three novel marine species of genus Reichenbachiella exhibiting antioxidant and polysaccharide degradation activities.</title>
        <authorList>
            <person name="Muhammad N."/>
            <person name="Lee Y.-J."/>
            <person name="Ko J."/>
            <person name="Kim S.-G."/>
        </authorList>
    </citation>
    <scope>NUCLEOTIDE SEQUENCE</scope>
    <source>
        <strain evidence="2">BKB1-1</strain>
    </source>
</reference>
<proteinExistence type="predicted"/>
<evidence type="ECO:0000313" key="2">
    <source>
        <dbReference type="EMBL" id="UXP33409.1"/>
    </source>
</evidence>
<dbReference type="PROSITE" id="PS51704">
    <property type="entry name" value="GP_PDE"/>
    <property type="match status" value="1"/>
</dbReference>
<sequence>MKTISIDIQGHRGARGLMPENTIPAFIKALELGITTLELDLAVTKDGQLLVSHEPFMNHVFVLDSMGRDIPKVEETKHNIYEMTYAQVEKYDVGSKFHKHFPDQQKMVVAKPLLIDVVNAVNDYAAKHDIKDIRYNIEVKSLPVGDDKFHPTPQVFSDLVYDFINKHMNKNLLNVQSFDFRVLQYFHQNYPDIELAVLVENTLPIEENLQELGFHPQKYSCYYPLLNEEKVKYLHSLNMKVIPWTVNETADMEKMISWGVDGIISDYPNRVIDIFEN</sequence>
<gene>
    <name evidence="2" type="ORF">N6H18_05515</name>
</gene>
<keyword evidence="3" id="KW-1185">Reference proteome</keyword>
<dbReference type="RefSeq" id="WP_262310838.1">
    <property type="nucleotide sequence ID" value="NZ_CP106679.1"/>
</dbReference>
<organism evidence="2 3">
    <name type="scientific">Reichenbachiella agarivorans</name>
    <dbReference type="NCBI Taxonomy" id="2979464"/>
    <lineage>
        <taxon>Bacteria</taxon>
        <taxon>Pseudomonadati</taxon>
        <taxon>Bacteroidota</taxon>
        <taxon>Cytophagia</taxon>
        <taxon>Cytophagales</taxon>
        <taxon>Reichenbachiellaceae</taxon>
        <taxon>Reichenbachiella</taxon>
    </lineage>
</organism>
<dbReference type="SUPFAM" id="SSF51695">
    <property type="entry name" value="PLC-like phosphodiesterases"/>
    <property type="match status" value="1"/>
</dbReference>
<dbReference type="PANTHER" id="PTHR46211">
    <property type="entry name" value="GLYCEROPHOSPHORYL DIESTER PHOSPHODIESTERASE"/>
    <property type="match status" value="1"/>
</dbReference>
<dbReference type="InterPro" id="IPR017946">
    <property type="entry name" value="PLC-like_Pdiesterase_TIM-brl"/>
</dbReference>
<name>A0ABY6CSU7_9BACT</name>
<dbReference type="EMBL" id="CP106679">
    <property type="protein sequence ID" value="UXP33409.1"/>
    <property type="molecule type" value="Genomic_DNA"/>
</dbReference>
<dbReference type="InterPro" id="IPR030395">
    <property type="entry name" value="GP_PDE_dom"/>
</dbReference>
<accession>A0ABY6CSU7</accession>
<dbReference type="Proteomes" id="UP001065174">
    <property type="component" value="Chromosome"/>
</dbReference>
<feature type="domain" description="GP-PDE" evidence="1">
    <location>
        <begin position="6"/>
        <end position="275"/>
    </location>
</feature>
<evidence type="ECO:0000313" key="3">
    <source>
        <dbReference type="Proteomes" id="UP001065174"/>
    </source>
</evidence>
<dbReference type="Pfam" id="PF03009">
    <property type="entry name" value="GDPD"/>
    <property type="match status" value="1"/>
</dbReference>